<dbReference type="InterPro" id="IPR001478">
    <property type="entry name" value="PDZ"/>
</dbReference>
<evidence type="ECO:0000313" key="7">
    <source>
        <dbReference type="Proteomes" id="UP000325440"/>
    </source>
</evidence>
<dbReference type="GO" id="GO:0005929">
    <property type="term" value="C:cilium"/>
    <property type="evidence" value="ECO:0007669"/>
    <property type="project" value="TreeGrafter"/>
</dbReference>
<feature type="domain" description="PDZ" evidence="5">
    <location>
        <begin position="570"/>
        <end position="638"/>
    </location>
</feature>
<dbReference type="CDD" id="cd06741">
    <property type="entry name" value="PDZ2_FL-whirlin"/>
    <property type="match status" value="1"/>
</dbReference>
<dbReference type="Gene3D" id="1.20.1160.20">
    <property type="match status" value="1"/>
</dbReference>
<keyword evidence="2" id="KW-0677">Repeat</keyword>
<organism evidence="6 7">
    <name type="scientific">Cinara cedri</name>
    <dbReference type="NCBI Taxonomy" id="506608"/>
    <lineage>
        <taxon>Eukaryota</taxon>
        <taxon>Metazoa</taxon>
        <taxon>Ecdysozoa</taxon>
        <taxon>Arthropoda</taxon>
        <taxon>Hexapoda</taxon>
        <taxon>Insecta</taxon>
        <taxon>Pterygota</taxon>
        <taxon>Neoptera</taxon>
        <taxon>Paraneoptera</taxon>
        <taxon>Hemiptera</taxon>
        <taxon>Sternorrhyncha</taxon>
        <taxon>Aphidomorpha</taxon>
        <taxon>Aphidoidea</taxon>
        <taxon>Aphididae</taxon>
        <taxon>Lachninae</taxon>
        <taxon>Cinara</taxon>
    </lineage>
</organism>
<feature type="compositionally biased region" description="Basic and acidic residues" evidence="4">
    <location>
        <begin position="889"/>
        <end position="902"/>
    </location>
</feature>
<feature type="compositionally biased region" description="Gly residues" evidence="4">
    <location>
        <begin position="252"/>
        <end position="263"/>
    </location>
</feature>
<dbReference type="AlphaFoldDB" id="A0A5E4ND79"/>
<dbReference type="Proteomes" id="UP000325440">
    <property type="component" value="Unassembled WGS sequence"/>
</dbReference>
<feature type="region of interest" description="Disordered" evidence="4">
    <location>
        <begin position="763"/>
        <end position="784"/>
    </location>
</feature>
<evidence type="ECO:0000256" key="4">
    <source>
        <dbReference type="SAM" id="MobiDB-lite"/>
    </source>
</evidence>
<gene>
    <name evidence="6" type="ORF">CINCED_3A004566</name>
</gene>
<feature type="region of interest" description="Disordered" evidence="4">
    <location>
        <begin position="378"/>
        <end position="408"/>
    </location>
</feature>
<feature type="region of interest" description="Disordered" evidence="4">
    <location>
        <begin position="500"/>
        <end position="523"/>
    </location>
</feature>
<evidence type="ECO:0000313" key="6">
    <source>
        <dbReference type="EMBL" id="VVC41742.1"/>
    </source>
</evidence>
<feature type="compositionally biased region" description="Polar residues" evidence="4">
    <location>
        <begin position="800"/>
        <end position="812"/>
    </location>
</feature>
<evidence type="ECO:0000256" key="1">
    <source>
        <dbReference type="ARBA" id="ARBA00004316"/>
    </source>
</evidence>
<proteinExistence type="predicted"/>
<dbReference type="InterPro" id="IPR036034">
    <property type="entry name" value="PDZ_sf"/>
</dbReference>
<evidence type="ECO:0000259" key="5">
    <source>
        <dbReference type="PROSITE" id="PS50106"/>
    </source>
</evidence>
<dbReference type="PANTHER" id="PTHR23116">
    <property type="entry name" value="PDZ DOMAIN CONTAINING WHIRLIN AND HARMONIN-RELATED"/>
    <property type="match status" value="1"/>
</dbReference>
<dbReference type="GO" id="GO:0032426">
    <property type="term" value="C:stereocilium tip"/>
    <property type="evidence" value="ECO:0007669"/>
    <property type="project" value="TreeGrafter"/>
</dbReference>
<keyword evidence="3" id="KW-0966">Cell projection</keyword>
<dbReference type="FunFam" id="2.30.42.10:FF:000173">
    <property type="entry name" value="whirlin isoform X4"/>
    <property type="match status" value="1"/>
</dbReference>
<feature type="region of interest" description="Disordered" evidence="4">
    <location>
        <begin position="225"/>
        <end position="266"/>
    </location>
</feature>
<name>A0A5E4ND79_9HEMI</name>
<dbReference type="GO" id="GO:0002142">
    <property type="term" value="C:stereocilia ankle link complex"/>
    <property type="evidence" value="ECO:0007669"/>
    <property type="project" value="TreeGrafter"/>
</dbReference>
<comment type="subcellular location">
    <subcellularLocation>
        <location evidence="1">Cell projection</location>
    </subcellularLocation>
</comment>
<dbReference type="Pfam" id="PF00595">
    <property type="entry name" value="PDZ"/>
    <property type="match status" value="3"/>
</dbReference>
<protein>
    <submittedName>
        <fullName evidence="6">PDZ domain</fullName>
    </submittedName>
</protein>
<dbReference type="EMBL" id="CABPRJ010001925">
    <property type="protein sequence ID" value="VVC41742.1"/>
    <property type="molecule type" value="Genomic_DNA"/>
</dbReference>
<dbReference type="GO" id="GO:0005886">
    <property type="term" value="C:plasma membrane"/>
    <property type="evidence" value="ECO:0007669"/>
    <property type="project" value="TreeGrafter"/>
</dbReference>
<dbReference type="CDD" id="cd07357">
    <property type="entry name" value="HN_L-whirlin_R2_like"/>
    <property type="match status" value="1"/>
</dbReference>
<dbReference type="FunFam" id="2.30.42.10:FF:000167">
    <property type="entry name" value="whirlin isoform X1"/>
    <property type="match status" value="1"/>
</dbReference>
<dbReference type="SUPFAM" id="SSF50156">
    <property type="entry name" value="PDZ domain-like"/>
    <property type="match status" value="3"/>
</dbReference>
<dbReference type="Gene3D" id="2.30.42.10">
    <property type="match status" value="3"/>
</dbReference>
<feature type="compositionally biased region" description="Low complexity" evidence="4">
    <location>
        <begin position="226"/>
        <end position="237"/>
    </location>
</feature>
<dbReference type="InterPro" id="IPR033028">
    <property type="entry name" value="Whirlin_HN-like_dom2"/>
</dbReference>
<feature type="region of interest" description="Disordered" evidence="4">
    <location>
        <begin position="796"/>
        <end position="831"/>
    </location>
</feature>
<feature type="compositionally biased region" description="Basic and acidic residues" evidence="4">
    <location>
        <begin position="763"/>
        <end position="772"/>
    </location>
</feature>
<feature type="domain" description="PDZ" evidence="5">
    <location>
        <begin position="414"/>
        <end position="491"/>
    </location>
</feature>
<feature type="compositionally biased region" description="Low complexity" evidence="4">
    <location>
        <begin position="335"/>
        <end position="351"/>
    </location>
</feature>
<reference evidence="6 7" key="1">
    <citation type="submission" date="2019-08" db="EMBL/GenBank/DDBJ databases">
        <authorList>
            <person name="Alioto T."/>
            <person name="Alioto T."/>
            <person name="Gomez Garrido J."/>
        </authorList>
    </citation>
    <scope>NUCLEOTIDE SEQUENCE [LARGE SCALE GENOMIC DNA]</scope>
</reference>
<keyword evidence="7" id="KW-1185">Reference proteome</keyword>
<sequence>MQFGMYLTLVPRRAIAAPRRTADGDADDYDDATEAACGGGEFPVKRRCSKASSFKCPGKFKTLRENPTDIPIINKTHNYLPDTREVEVNQCLGRMKYKAATTLTNPIEIFCGELRNLDSETGTMMPSKTITKSTLRNQRSKNNSKEPKYLNYCIIEAKISLLTRRTAIASHTPRLFFFFGPTRSFYNPHATPDRPTRRGISANQFVTHYSGVLCNGKMMLGGWGRSPGSSGSVPPSGQRTGHRLLPLPFNRTGGGSGSGGSGGRAAEAEDVMGHYGRNKQGNVNKIRTGLYYSPPGTSYTILEKPPASSPPPPPPPRATYLRESSAGMSGPNHPGAGSSSNRSNNTSSRGNSGKKRPISPEQVLKMFAAPNYNVSTSYHVSNSKAQSPPPHGSKAPQSHNTSSKVHNDNLTVRTISMSRPNVTSGSPSNQGFGICVKGGADESNVGVYISRVEEGSIAESVGLKPGDSILEVNGRPFSSISHEEALKIFKSYRQITMTVKCPSPPQSMPTMHKKDDDENTNQDDSWRLTRTYSWINRKGQPVSPPLEYAKPISPYSKWSYTRSSKDKIRKVELLIEPGQSLGLMIRGGTEYNLGIFITGIDKDSVADRSGLMIGDQILEVNGQSFLNLSHDEAVNQLKFQKQMTLTVRDVGKVPHSCTTYNPESWNHSIDNADGALKLGTSAASQMVEEKARILLTKNEFNTLRYYLDEYSCSRMSIDAFITILFELLNTTDKFTLLTELRELIGPSDRDRFDQLVYRRGRESRKTHSRKLDNFNSNIPGGQSKGFDFPNENSGMDIGTTEYSNSNYRTSGNKGKDSPMKTNDQSQSHRDMEVEEFEYSHQDYGDLETELLPRKYHNDLIDVGYTHRNSGLYDESNMTRSSQLSNKHGRSYDGKNELLDEDGNYRRESGFIESSSSNLQNDSQIMLDQQGNLRIIVKKIKPLLGIAIEGGINTKHLLPRIINIHENGAAYEAGGLEVGQLILEVDGQKVEGMPHQEVARLIAESFAQTDKSEIEFLVVEAKKSNLEPKPTALIFLES</sequence>
<feature type="domain" description="PDZ" evidence="5">
    <location>
        <begin position="923"/>
        <end position="1004"/>
    </location>
</feature>
<dbReference type="PROSITE" id="PS50106">
    <property type="entry name" value="PDZ"/>
    <property type="match status" value="3"/>
</dbReference>
<evidence type="ECO:0000256" key="3">
    <source>
        <dbReference type="ARBA" id="ARBA00023273"/>
    </source>
</evidence>
<accession>A0A5E4ND79</accession>
<feature type="compositionally biased region" description="Polar residues" evidence="4">
    <location>
        <begin position="395"/>
        <end position="408"/>
    </location>
</feature>
<feature type="compositionally biased region" description="Polar residues" evidence="4">
    <location>
        <begin position="875"/>
        <end position="885"/>
    </location>
</feature>
<dbReference type="InterPro" id="IPR051844">
    <property type="entry name" value="USH2_Complex_Protein"/>
</dbReference>
<dbReference type="PANTHER" id="PTHR23116:SF29">
    <property type="entry name" value="PDZ DOMAIN-CONTAINING PROTEIN 7"/>
    <property type="match status" value="1"/>
</dbReference>
<dbReference type="OrthoDB" id="10029564at2759"/>
<feature type="compositionally biased region" description="Pro residues" evidence="4">
    <location>
        <begin position="307"/>
        <end position="317"/>
    </location>
</feature>
<dbReference type="SMART" id="SM00228">
    <property type="entry name" value="PDZ"/>
    <property type="match status" value="3"/>
</dbReference>
<feature type="region of interest" description="Disordered" evidence="4">
    <location>
        <begin position="869"/>
        <end position="902"/>
    </location>
</feature>
<feature type="region of interest" description="Disordered" evidence="4">
    <location>
        <begin position="297"/>
        <end position="359"/>
    </location>
</feature>
<evidence type="ECO:0000256" key="2">
    <source>
        <dbReference type="ARBA" id="ARBA00022737"/>
    </source>
</evidence>